<proteinExistence type="predicted"/>
<dbReference type="EMBL" id="JBIVGG010000013">
    <property type="protein sequence ID" value="MFJ4082837.1"/>
    <property type="molecule type" value="Genomic_DNA"/>
</dbReference>
<gene>
    <name evidence="1" type="ORF">ACIP2Z_28245</name>
</gene>
<evidence type="ECO:0000313" key="2">
    <source>
        <dbReference type="Proteomes" id="UP001617511"/>
    </source>
</evidence>
<accession>A0ABW8FLB6</accession>
<keyword evidence="2" id="KW-1185">Reference proteome</keyword>
<dbReference type="RefSeq" id="WP_402074535.1">
    <property type="nucleotide sequence ID" value="NZ_JBIVGG010000013.1"/>
</dbReference>
<evidence type="ECO:0000313" key="1">
    <source>
        <dbReference type="EMBL" id="MFJ4082837.1"/>
    </source>
</evidence>
<name>A0ABW8FLB6_9ACTN</name>
<comment type="caution">
    <text evidence="1">The sequence shown here is derived from an EMBL/GenBank/DDBJ whole genome shotgun (WGS) entry which is preliminary data.</text>
</comment>
<sequence length="152" mass="17365">MAESFNERQLIADGFERAYTVLEWYDGPRKGLAVISGVPHYFEGWDHDPADAADEYVVWPAGEPVVAMEREQWAIYVRYEVSEAGREEHPANGGIHARFDELTSLLTPYRQAPDGARRLVGEVRLDDGDRYRPDGGDLWFRWCPVSESFAED</sequence>
<reference evidence="1 2" key="1">
    <citation type="submission" date="2024-10" db="EMBL/GenBank/DDBJ databases">
        <title>The Natural Products Discovery Center: Release of the First 8490 Sequenced Strains for Exploring Actinobacteria Biosynthetic Diversity.</title>
        <authorList>
            <person name="Kalkreuter E."/>
            <person name="Kautsar S.A."/>
            <person name="Yang D."/>
            <person name="Bader C.D."/>
            <person name="Teijaro C.N."/>
            <person name="Fluegel L."/>
            <person name="Davis C.M."/>
            <person name="Simpson J.R."/>
            <person name="Lauterbach L."/>
            <person name="Steele A.D."/>
            <person name="Gui C."/>
            <person name="Meng S."/>
            <person name="Li G."/>
            <person name="Viehrig K."/>
            <person name="Ye F."/>
            <person name="Su P."/>
            <person name="Kiefer A.F."/>
            <person name="Nichols A."/>
            <person name="Cepeda A.J."/>
            <person name="Yan W."/>
            <person name="Fan B."/>
            <person name="Jiang Y."/>
            <person name="Adhikari A."/>
            <person name="Zheng C.-J."/>
            <person name="Schuster L."/>
            <person name="Cowan T.M."/>
            <person name="Smanski M.J."/>
            <person name="Chevrette M.G."/>
            <person name="De Carvalho L.P.S."/>
            <person name="Shen B."/>
        </authorList>
    </citation>
    <scope>NUCLEOTIDE SEQUENCE [LARGE SCALE GENOMIC DNA]</scope>
    <source>
        <strain evidence="1 2">NPDC089932</strain>
    </source>
</reference>
<organism evidence="1 2">
    <name type="scientific">Streptomyces iakyrus</name>
    <dbReference type="NCBI Taxonomy" id="68219"/>
    <lineage>
        <taxon>Bacteria</taxon>
        <taxon>Bacillati</taxon>
        <taxon>Actinomycetota</taxon>
        <taxon>Actinomycetes</taxon>
        <taxon>Kitasatosporales</taxon>
        <taxon>Streptomycetaceae</taxon>
        <taxon>Streptomyces</taxon>
    </lineage>
</organism>
<dbReference type="Proteomes" id="UP001617511">
    <property type="component" value="Unassembled WGS sequence"/>
</dbReference>
<protein>
    <submittedName>
        <fullName evidence="1">Uncharacterized protein</fullName>
    </submittedName>
</protein>